<dbReference type="EMBL" id="CALNXJ010000045">
    <property type="protein sequence ID" value="CAH3148917.1"/>
    <property type="molecule type" value="Genomic_DNA"/>
</dbReference>
<dbReference type="GO" id="GO:0005576">
    <property type="term" value="C:extracellular region"/>
    <property type="evidence" value="ECO:0007669"/>
    <property type="project" value="GOC"/>
</dbReference>
<dbReference type="Proteomes" id="UP001159428">
    <property type="component" value="Unassembled WGS sequence"/>
</dbReference>
<dbReference type="GO" id="GO:0003351">
    <property type="term" value="P:epithelial cilium movement involved in extracellular fluid movement"/>
    <property type="evidence" value="ECO:0007669"/>
    <property type="project" value="TreeGrafter"/>
</dbReference>
<name>A0AAU9XKW7_9CNID</name>
<accession>A0AAU9XKW7</accession>
<comment type="caution">
    <text evidence="2">The sequence shown here is derived from an EMBL/GenBank/DDBJ whole genome shotgun (WGS) entry which is preliminary data.</text>
</comment>
<feature type="region of interest" description="Disordered" evidence="1">
    <location>
        <begin position="145"/>
        <end position="183"/>
    </location>
</feature>
<protein>
    <submittedName>
        <fullName evidence="2">Uncharacterized protein</fullName>
    </submittedName>
</protein>
<feature type="region of interest" description="Disordered" evidence="1">
    <location>
        <begin position="93"/>
        <end position="118"/>
    </location>
</feature>
<evidence type="ECO:0000256" key="1">
    <source>
        <dbReference type="SAM" id="MobiDB-lite"/>
    </source>
</evidence>
<organism evidence="2 3">
    <name type="scientific">Pocillopora meandrina</name>
    <dbReference type="NCBI Taxonomy" id="46732"/>
    <lineage>
        <taxon>Eukaryota</taxon>
        <taxon>Metazoa</taxon>
        <taxon>Cnidaria</taxon>
        <taxon>Anthozoa</taxon>
        <taxon>Hexacorallia</taxon>
        <taxon>Scleractinia</taxon>
        <taxon>Astrocoeniina</taxon>
        <taxon>Pocilloporidae</taxon>
        <taxon>Pocillopora</taxon>
    </lineage>
</organism>
<dbReference type="InterPro" id="IPR026173">
    <property type="entry name" value="SPAG17"/>
</dbReference>
<dbReference type="PANTHER" id="PTHR21963:SF1">
    <property type="entry name" value="SPERM-ASSOCIATED ANTIGEN 17"/>
    <property type="match status" value="1"/>
</dbReference>
<keyword evidence="3" id="KW-1185">Reference proteome</keyword>
<dbReference type="PANTHER" id="PTHR21963">
    <property type="entry name" value="PF6"/>
    <property type="match status" value="1"/>
</dbReference>
<reference evidence="2 3" key="1">
    <citation type="submission" date="2022-05" db="EMBL/GenBank/DDBJ databases">
        <authorList>
            <consortium name="Genoscope - CEA"/>
            <person name="William W."/>
        </authorList>
    </citation>
    <scope>NUCLEOTIDE SEQUENCE [LARGE SCALE GENOMIC DNA]</scope>
</reference>
<dbReference type="GO" id="GO:1904158">
    <property type="term" value="P:axonemal central apparatus assembly"/>
    <property type="evidence" value="ECO:0007669"/>
    <property type="project" value="TreeGrafter"/>
</dbReference>
<feature type="non-terminal residue" evidence="2">
    <location>
        <position position="1"/>
    </location>
</feature>
<dbReference type="AlphaFoldDB" id="A0AAU9XKW7"/>
<proteinExistence type="predicted"/>
<evidence type="ECO:0000313" key="3">
    <source>
        <dbReference type="Proteomes" id="UP001159428"/>
    </source>
</evidence>
<feature type="region of interest" description="Disordered" evidence="1">
    <location>
        <begin position="201"/>
        <end position="230"/>
    </location>
</feature>
<feature type="compositionally biased region" description="Basic and acidic residues" evidence="1">
    <location>
        <begin position="219"/>
        <end position="230"/>
    </location>
</feature>
<evidence type="ECO:0000313" key="2">
    <source>
        <dbReference type="EMBL" id="CAH3148917.1"/>
    </source>
</evidence>
<gene>
    <name evidence="2" type="ORF">PMEA_00024189</name>
</gene>
<sequence length="339" mass="36878">TTGSVWKLSTLSFVRVGAGPNRTGQAGLWETYLKIQRSSSLFRDEIRYEAVNELVHVEKMELLSACKMISIVVLIEVASVFMSGQEFLKELANQARRPPPGESSPAETPETVVHEESATSDCTVLQSHETDDLLLSLTLTTDEGSEIASSPDVVLPTTSRELSSHPAGEPSATPNGIRPTNPTPALATVIQHLSRPLSLFSKVPLSRGTPHSGKSPSSQEERLEGPIELKDPDGYENGLILKCRTSVPEVCNSMLPEQLRKINCIKSSKPGALPNSQIYKIEDPVRRGVHTPPQVSFGVLKEGCTYVHSVILKNIGIDSCRCKIKQPPLSTGLPVNLDW</sequence>
<dbReference type="GO" id="GO:1990716">
    <property type="term" value="C:axonemal central apparatus"/>
    <property type="evidence" value="ECO:0007669"/>
    <property type="project" value="TreeGrafter"/>
</dbReference>